<evidence type="ECO:0000313" key="2">
    <source>
        <dbReference type="EMBL" id="JAP82152.1"/>
    </source>
</evidence>
<sequence>MNHIHYIAFAAVLGACVCTRATKTTRTRPTLQTLRDFLNTPGDIYLYSSSDLNVFNVYQDYESENGDDGVEMNETCTHYHPIMNATDKYVFNTSYLFNSTWHTEKIDVTLGAKKFTNSPYMNESWHSRPLELHLRACDPHVGCCFFTYVVGSTIKCETHVRGENVTLYHKHKGDICRKRTEKHCKDGVYTIYNDNCTAMSS</sequence>
<accession>A0A131YUC7</accession>
<proteinExistence type="predicted"/>
<name>A0A131YUC7_RHIAP</name>
<organism evidence="2">
    <name type="scientific">Rhipicephalus appendiculatus</name>
    <name type="common">Brown ear tick</name>
    <dbReference type="NCBI Taxonomy" id="34631"/>
    <lineage>
        <taxon>Eukaryota</taxon>
        <taxon>Metazoa</taxon>
        <taxon>Ecdysozoa</taxon>
        <taxon>Arthropoda</taxon>
        <taxon>Chelicerata</taxon>
        <taxon>Arachnida</taxon>
        <taxon>Acari</taxon>
        <taxon>Parasitiformes</taxon>
        <taxon>Ixodida</taxon>
        <taxon>Ixodoidea</taxon>
        <taxon>Ixodidae</taxon>
        <taxon>Rhipicephalinae</taxon>
        <taxon>Rhipicephalus</taxon>
        <taxon>Rhipicephalus</taxon>
    </lineage>
</organism>
<evidence type="ECO:0000256" key="1">
    <source>
        <dbReference type="SAM" id="SignalP"/>
    </source>
</evidence>
<dbReference type="AlphaFoldDB" id="A0A131YUC7"/>
<feature type="signal peptide" evidence="1">
    <location>
        <begin position="1"/>
        <end position="21"/>
    </location>
</feature>
<protein>
    <submittedName>
        <fullName evidence="2">Lipocalin</fullName>
    </submittedName>
</protein>
<reference evidence="2" key="1">
    <citation type="journal article" date="2016" name="Ticks Tick Borne Dis.">
        <title>De novo assembly and annotation of the salivary gland transcriptome of Rhipicephalus appendiculatus male and female ticks during blood feeding.</title>
        <authorList>
            <person name="de Castro M.H."/>
            <person name="de Klerk D."/>
            <person name="Pienaar R."/>
            <person name="Latif A.A."/>
            <person name="Rees D.J."/>
            <person name="Mans B.J."/>
        </authorList>
    </citation>
    <scope>NUCLEOTIDE SEQUENCE</scope>
    <source>
        <tissue evidence="2">Salivary glands</tissue>
    </source>
</reference>
<keyword evidence="1" id="KW-0732">Signal</keyword>
<feature type="chain" id="PRO_5007286143" evidence="1">
    <location>
        <begin position="22"/>
        <end position="201"/>
    </location>
</feature>
<dbReference type="EMBL" id="GEDV01006405">
    <property type="protein sequence ID" value="JAP82152.1"/>
    <property type="molecule type" value="Transcribed_RNA"/>
</dbReference>